<accession>A0ABS4ZLR3</accession>
<protein>
    <recommendedName>
        <fullName evidence="3">IrrE N-terminal-like domain-containing protein</fullName>
    </recommendedName>
</protein>
<evidence type="ECO:0000313" key="2">
    <source>
        <dbReference type="Proteomes" id="UP001519362"/>
    </source>
</evidence>
<dbReference type="EMBL" id="JAGIOL010000002">
    <property type="protein sequence ID" value="MBP2437895.1"/>
    <property type="molecule type" value="Genomic_DNA"/>
</dbReference>
<dbReference type="Proteomes" id="UP001519362">
    <property type="component" value="Unassembled WGS sequence"/>
</dbReference>
<name>A0ABS4ZLR3_9MICO</name>
<sequence>MKIDDPAIIHTTALWVEYDDRSKVILRASDRPYYQVRGLHHEFAHILFQHPACTGLSADPALAKYTIGGRVRGRVLLSADEVSSAHGDWRHEAEAEYLGSLITRTLLRPIYHDDERLFA</sequence>
<comment type="caution">
    <text evidence="1">The sequence shown here is derived from an EMBL/GenBank/DDBJ whole genome shotgun (WGS) entry which is preliminary data.</text>
</comment>
<keyword evidence="2" id="KW-1185">Reference proteome</keyword>
<dbReference type="RefSeq" id="WP_206527956.1">
    <property type="nucleotide sequence ID" value="NZ_CP049254.1"/>
</dbReference>
<organism evidence="1 2">
    <name type="scientific">Microbacterium amylolyticum</name>
    <dbReference type="NCBI Taxonomy" id="936337"/>
    <lineage>
        <taxon>Bacteria</taxon>
        <taxon>Bacillati</taxon>
        <taxon>Actinomycetota</taxon>
        <taxon>Actinomycetes</taxon>
        <taxon>Micrococcales</taxon>
        <taxon>Microbacteriaceae</taxon>
        <taxon>Microbacterium</taxon>
    </lineage>
</organism>
<reference evidence="1 2" key="1">
    <citation type="submission" date="2021-03" db="EMBL/GenBank/DDBJ databases">
        <title>Sequencing the genomes of 1000 actinobacteria strains.</title>
        <authorList>
            <person name="Klenk H.-P."/>
        </authorList>
    </citation>
    <scope>NUCLEOTIDE SEQUENCE [LARGE SCALE GENOMIC DNA]</scope>
    <source>
        <strain evidence="1 2">DSM 24221</strain>
    </source>
</reference>
<gene>
    <name evidence="1" type="ORF">JOF34_002539</name>
</gene>
<proteinExistence type="predicted"/>
<evidence type="ECO:0008006" key="3">
    <source>
        <dbReference type="Google" id="ProtNLM"/>
    </source>
</evidence>
<evidence type="ECO:0000313" key="1">
    <source>
        <dbReference type="EMBL" id="MBP2437895.1"/>
    </source>
</evidence>